<gene>
    <name evidence="1" type="ORF">THSYN_06580</name>
</gene>
<proteinExistence type="predicted"/>
<name>A0A2K8U4Y6_9GAMM</name>
<evidence type="ECO:0000313" key="1">
    <source>
        <dbReference type="EMBL" id="AUB80650.1"/>
    </source>
</evidence>
<dbReference type="Proteomes" id="UP000232638">
    <property type="component" value="Chromosome"/>
</dbReference>
<organism evidence="1 2">
    <name type="scientific">Candidatus Thiodictyon syntrophicum</name>
    <dbReference type="NCBI Taxonomy" id="1166950"/>
    <lineage>
        <taxon>Bacteria</taxon>
        <taxon>Pseudomonadati</taxon>
        <taxon>Pseudomonadota</taxon>
        <taxon>Gammaproteobacteria</taxon>
        <taxon>Chromatiales</taxon>
        <taxon>Chromatiaceae</taxon>
        <taxon>Thiodictyon</taxon>
    </lineage>
</organism>
<reference evidence="1 2" key="1">
    <citation type="submission" date="2017-03" db="EMBL/GenBank/DDBJ databases">
        <title>Complete genome sequence of Candidatus 'Thiodictyon syntrophicum' sp. nov. strain Cad16T, a photolithoautotroph purple sulfur bacterium isolated from an alpine meromictic lake.</title>
        <authorList>
            <person name="Luedin S.M."/>
            <person name="Pothier J.F."/>
            <person name="Danza F."/>
            <person name="Storelli N."/>
            <person name="Wittwer M."/>
            <person name="Tonolla M."/>
        </authorList>
    </citation>
    <scope>NUCLEOTIDE SEQUENCE [LARGE SCALE GENOMIC DNA]</scope>
    <source>
        <strain evidence="1 2">Cad16T</strain>
    </source>
</reference>
<dbReference type="KEGG" id="tsy:THSYN_06580"/>
<accession>A0A2K8U4Y6</accession>
<dbReference type="EMBL" id="CP020370">
    <property type="protein sequence ID" value="AUB80650.1"/>
    <property type="molecule type" value="Genomic_DNA"/>
</dbReference>
<protein>
    <submittedName>
        <fullName evidence="1">Uncharacterized protein</fullName>
    </submittedName>
</protein>
<keyword evidence="2" id="KW-1185">Reference proteome</keyword>
<sequence length="145" mass="16310">MPRSWTNCEDRAHPFDCLASRLSNITLIPGKRTPRGYDQLRAAIRVCHGYLLRLIAEGKAHEAIKTANRVFDLALTDAGKRTFFHQGIDLLDALPPPAAFGVDAFEHENHPRQVQRVRLQREQFARFLARYGSFDSDGPAGSKPV</sequence>
<evidence type="ECO:0000313" key="2">
    <source>
        <dbReference type="Proteomes" id="UP000232638"/>
    </source>
</evidence>
<dbReference type="AlphaFoldDB" id="A0A2K8U4Y6"/>